<dbReference type="PANTHER" id="PTHR11848:SF302">
    <property type="entry name" value="TGF-BETA FAMILY PROFILE DOMAIN-CONTAINING PROTEIN"/>
    <property type="match status" value="1"/>
</dbReference>
<accession>A0A7I8VSV6</accession>
<reference evidence="8 9" key="1">
    <citation type="submission" date="2020-08" db="EMBL/GenBank/DDBJ databases">
        <authorList>
            <person name="Hejnol A."/>
        </authorList>
    </citation>
    <scope>NUCLEOTIDE SEQUENCE [LARGE SCALE GENOMIC DNA]</scope>
</reference>
<dbReference type="GO" id="GO:0008083">
    <property type="term" value="F:growth factor activity"/>
    <property type="evidence" value="ECO:0007669"/>
    <property type="project" value="UniProtKB-KW"/>
</dbReference>
<dbReference type="Gene3D" id="2.10.90.10">
    <property type="entry name" value="Cystine-knot cytokines"/>
    <property type="match status" value="1"/>
</dbReference>
<evidence type="ECO:0000256" key="5">
    <source>
        <dbReference type="ARBA" id="ARBA00023157"/>
    </source>
</evidence>
<dbReference type="EMBL" id="CAJFCJ010000010">
    <property type="protein sequence ID" value="CAD5119391.1"/>
    <property type="molecule type" value="Genomic_DNA"/>
</dbReference>
<proteinExistence type="inferred from homology"/>
<organism evidence="8 9">
    <name type="scientific">Dimorphilus gyrociliatus</name>
    <dbReference type="NCBI Taxonomy" id="2664684"/>
    <lineage>
        <taxon>Eukaryota</taxon>
        <taxon>Metazoa</taxon>
        <taxon>Spiralia</taxon>
        <taxon>Lophotrochozoa</taxon>
        <taxon>Annelida</taxon>
        <taxon>Polychaeta</taxon>
        <taxon>Polychaeta incertae sedis</taxon>
        <taxon>Dinophilidae</taxon>
        <taxon>Dimorphilus</taxon>
    </lineage>
</organism>
<feature type="domain" description="TGF-beta family profile" evidence="7">
    <location>
        <begin position="58"/>
        <end position="178"/>
    </location>
</feature>
<evidence type="ECO:0000256" key="4">
    <source>
        <dbReference type="ARBA" id="ARBA00023030"/>
    </source>
</evidence>
<dbReference type="GO" id="GO:0005125">
    <property type="term" value="F:cytokine activity"/>
    <property type="evidence" value="ECO:0007669"/>
    <property type="project" value="TreeGrafter"/>
</dbReference>
<keyword evidence="5" id="KW-1015">Disulfide bond</keyword>
<dbReference type="Pfam" id="PF00019">
    <property type="entry name" value="TGF_beta"/>
    <property type="match status" value="1"/>
</dbReference>
<keyword evidence="3" id="KW-0964">Secreted</keyword>
<dbReference type="InterPro" id="IPR001839">
    <property type="entry name" value="TGF-b_C"/>
</dbReference>
<comment type="caution">
    <text evidence="8">The sequence shown here is derived from an EMBL/GenBank/DDBJ whole genome shotgun (WGS) entry which is preliminary data.</text>
</comment>
<gene>
    <name evidence="8" type="ORF">DGYR_LOCUS7641</name>
</gene>
<dbReference type="PROSITE" id="PS51362">
    <property type="entry name" value="TGF_BETA_2"/>
    <property type="match status" value="1"/>
</dbReference>
<evidence type="ECO:0000259" key="7">
    <source>
        <dbReference type="PROSITE" id="PS51362"/>
    </source>
</evidence>
<protein>
    <submittedName>
        <fullName evidence="8">DgyrCDS8005</fullName>
    </submittedName>
</protein>
<dbReference type="CDD" id="cd13756">
    <property type="entry name" value="TGF_beta_BMPs_GDFs"/>
    <property type="match status" value="1"/>
</dbReference>
<dbReference type="InterPro" id="IPR029034">
    <property type="entry name" value="Cystine-knot_cytokine"/>
</dbReference>
<comment type="similarity">
    <text evidence="2 6">Belongs to the TGF-beta family.</text>
</comment>
<dbReference type="GO" id="GO:0005615">
    <property type="term" value="C:extracellular space"/>
    <property type="evidence" value="ECO:0007669"/>
    <property type="project" value="TreeGrafter"/>
</dbReference>
<dbReference type="SUPFAM" id="SSF57501">
    <property type="entry name" value="Cystine-knot cytokines"/>
    <property type="match status" value="1"/>
</dbReference>
<sequence length="179" mass="21034">MKKKRMDLALHVKLIDYQGRDINLIEGGFDQFQSETYFILTLEKFRHLHGRIEKGFIRIKRHSPKLKNRENQDDCRLHPYSVNVDRLGYGERIFLPKVFEFNYCKGRCDHRNLNGENIDNHALMTSLYKNIKGRSKRNPKLCCVPTKTEPLSLLFTDHFGNIIFDQIDNMVATECGCRA</sequence>
<dbReference type="PROSITE" id="PS00250">
    <property type="entry name" value="TGF_BETA_1"/>
    <property type="match status" value="1"/>
</dbReference>
<dbReference type="SMART" id="SM00204">
    <property type="entry name" value="TGFB"/>
    <property type="match status" value="1"/>
</dbReference>
<dbReference type="OrthoDB" id="5987191at2759"/>
<keyword evidence="9" id="KW-1185">Reference proteome</keyword>
<evidence type="ECO:0000313" key="9">
    <source>
        <dbReference type="Proteomes" id="UP000549394"/>
    </source>
</evidence>
<evidence type="ECO:0000256" key="2">
    <source>
        <dbReference type="ARBA" id="ARBA00006656"/>
    </source>
</evidence>
<evidence type="ECO:0000256" key="1">
    <source>
        <dbReference type="ARBA" id="ARBA00004613"/>
    </source>
</evidence>
<evidence type="ECO:0000313" key="8">
    <source>
        <dbReference type="EMBL" id="CAD5119391.1"/>
    </source>
</evidence>
<dbReference type="InterPro" id="IPR015615">
    <property type="entry name" value="TGF-beta-rel"/>
</dbReference>
<dbReference type="PANTHER" id="PTHR11848">
    <property type="entry name" value="TGF-BETA FAMILY"/>
    <property type="match status" value="1"/>
</dbReference>
<dbReference type="Proteomes" id="UP000549394">
    <property type="component" value="Unassembled WGS sequence"/>
</dbReference>
<dbReference type="InterPro" id="IPR017948">
    <property type="entry name" value="TGFb_CS"/>
</dbReference>
<evidence type="ECO:0000256" key="6">
    <source>
        <dbReference type="RuleBase" id="RU000354"/>
    </source>
</evidence>
<name>A0A7I8VSV6_9ANNE</name>
<evidence type="ECO:0000256" key="3">
    <source>
        <dbReference type="ARBA" id="ARBA00022525"/>
    </source>
</evidence>
<dbReference type="AlphaFoldDB" id="A0A7I8VSV6"/>
<keyword evidence="4 6" id="KW-0339">Growth factor</keyword>
<comment type="subcellular location">
    <subcellularLocation>
        <location evidence="1">Secreted</location>
    </subcellularLocation>
</comment>